<dbReference type="InterPro" id="IPR046668">
    <property type="entry name" value="DUF6538"/>
</dbReference>
<dbReference type="Pfam" id="PF20172">
    <property type="entry name" value="DUF6538"/>
    <property type="match status" value="1"/>
</dbReference>
<dbReference type="PANTHER" id="PTHR30349">
    <property type="entry name" value="PHAGE INTEGRASE-RELATED"/>
    <property type="match status" value="1"/>
</dbReference>
<name>A0ABY7SIL4_9RHOB</name>
<evidence type="ECO:0000313" key="6">
    <source>
        <dbReference type="EMBL" id="WCR06783.1"/>
    </source>
</evidence>
<reference evidence="6 7" key="1">
    <citation type="submission" date="2021-01" db="EMBL/GenBank/DDBJ databases">
        <title>Biogeographic distribution of Paracoccus.</title>
        <authorList>
            <person name="Hollensteiner J."/>
            <person name="Leineberger J."/>
            <person name="Brinkhoff T."/>
            <person name="Daniel R."/>
        </authorList>
    </citation>
    <scope>NUCLEOTIDE SEQUENCE [LARGE SCALE GENOMIC DNA]</scope>
    <source>
        <strain evidence="6 7">KCTC 22803</strain>
    </source>
</reference>
<dbReference type="Gene3D" id="1.10.443.10">
    <property type="entry name" value="Intergrase catalytic core"/>
    <property type="match status" value="1"/>
</dbReference>
<dbReference type="InterPro" id="IPR050090">
    <property type="entry name" value="Tyrosine_recombinase_XerCD"/>
</dbReference>
<evidence type="ECO:0000256" key="4">
    <source>
        <dbReference type="ARBA" id="ARBA00023172"/>
    </source>
</evidence>
<keyword evidence="7" id="KW-1185">Reference proteome</keyword>
<dbReference type="Proteomes" id="UP001219349">
    <property type="component" value="Chromosome"/>
</dbReference>
<proteinExistence type="inferred from homology"/>
<keyword evidence="4" id="KW-0233">DNA recombination</keyword>
<evidence type="ECO:0000256" key="2">
    <source>
        <dbReference type="ARBA" id="ARBA00022908"/>
    </source>
</evidence>
<dbReference type="InterPro" id="IPR011010">
    <property type="entry name" value="DNA_brk_join_enz"/>
</dbReference>
<sequence>MKRKKHGLPPYVERRYQTFYAALDVPKGVRGIVGKKRFVQSLKTSDIRAAERIAMQVVGRWKEIIERAKGNTDLIESAVLLRQLKEINPEIDADQLAYQAYTHQVQKNPGEWPVTDVISPQHGQALSVAMGDSFPLAVHISDYEKSLTHVQEQHKERQVSDVRRFVKKFPTAQSATNRAIRDWVEIHLITEKELAIRTCNRIITACRGYWKFLQDRKSLDLPPPFDRVVPAQNRVLTQKQIASDQRRSFTPDDYKKLLKAAQDAGDKNLVNLIKIGAYTGCRREELCSLKVDNVKKDRIQIEDAKTQAGWRDVPLHDAILDLVATMKEESKDGYLFSGLANGNKHKKRGDAIGKRFTRLKTSLGYSKNHVFHSFRKGFVTLFESIGPEAEVVLARTIGHKITTMSYGLYSSGGVTFEAKKEYINKISWE</sequence>
<keyword evidence="3" id="KW-0238">DNA-binding</keyword>
<evidence type="ECO:0000256" key="3">
    <source>
        <dbReference type="ARBA" id="ARBA00023125"/>
    </source>
</evidence>
<protein>
    <submittedName>
        <fullName evidence="6">Tyrosine-type recombinase/integrase</fullName>
    </submittedName>
</protein>
<dbReference type="EMBL" id="CP067136">
    <property type="protein sequence ID" value="WCR06783.1"/>
    <property type="molecule type" value="Genomic_DNA"/>
</dbReference>
<accession>A0ABY7SIL4</accession>
<dbReference type="PROSITE" id="PS51898">
    <property type="entry name" value="TYR_RECOMBINASE"/>
    <property type="match status" value="1"/>
</dbReference>
<evidence type="ECO:0000259" key="5">
    <source>
        <dbReference type="PROSITE" id="PS51898"/>
    </source>
</evidence>
<keyword evidence="2" id="KW-0229">DNA integration</keyword>
<evidence type="ECO:0000256" key="1">
    <source>
        <dbReference type="ARBA" id="ARBA00008857"/>
    </source>
</evidence>
<dbReference type="PANTHER" id="PTHR30349:SF41">
    <property type="entry name" value="INTEGRASE_RECOMBINASE PROTEIN MJ0367-RELATED"/>
    <property type="match status" value="1"/>
</dbReference>
<evidence type="ECO:0000313" key="7">
    <source>
        <dbReference type="Proteomes" id="UP001219349"/>
    </source>
</evidence>
<organism evidence="6 7">
    <name type="scientific">Paracoccus fistulariae</name>
    <dbReference type="NCBI Taxonomy" id="658446"/>
    <lineage>
        <taxon>Bacteria</taxon>
        <taxon>Pseudomonadati</taxon>
        <taxon>Pseudomonadota</taxon>
        <taxon>Alphaproteobacteria</taxon>
        <taxon>Rhodobacterales</taxon>
        <taxon>Paracoccaceae</taxon>
        <taxon>Paracoccus</taxon>
    </lineage>
</organism>
<dbReference type="RefSeq" id="WP_271885406.1">
    <property type="nucleotide sequence ID" value="NZ_CP067136.1"/>
</dbReference>
<dbReference type="InterPro" id="IPR002104">
    <property type="entry name" value="Integrase_catalytic"/>
</dbReference>
<dbReference type="Pfam" id="PF00589">
    <property type="entry name" value="Phage_integrase"/>
    <property type="match status" value="1"/>
</dbReference>
<gene>
    <name evidence="6" type="ORF">JHX87_15090</name>
</gene>
<dbReference type="SUPFAM" id="SSF56349">
    <property type="entry name" value="DNA breaking-rejoining enzymes"/>
    <property type="match status" value="1"/>
</dbReference>
<feature type="domain" description="Tyr recombinase" evidence="5">
    <location>
        <begin position="244"/>
        <end position="424"/>
    </location>
</feature>
<comment type="similarity">
    <text evidence="1">Belongs to the 'phage' integrase family.</text>
</comment>
<dbReference type="InterPro" id="IPR013762">
    <property type="entry name" value="Integrase-like_cat_sf"/>
</dbReference>